<dbReference type="EMBL" id="MUXT01000007">
    <property type="protein sequence ID" value="OOR83664.1"/>
    <property type="molecule type" value="Genomic_DNA"/>
</dbReference>
<feature type="compositionally biased region" description="Polar residues" evidence="1">
    <location>
        <begin position="195"/>
        <end position="216"/>
    </location>
</feature>
<dbReference type="PANTHER" id="PTHR37957">
    <property type="entry name" value="BLR7070 PROTEIN"/>
    <property type="match status" value="1"/>
</dbReference>
<accession>A0A1S9ZJM9</accession>
<name>A0A1S9ZJM9_9GAMM</name>
<comment type="caution">
    <text evidence="4">The sequence shown here is derived from an EMBL/GenBank/DDBJ whole genome shotgun (WGS) entry which is preliminary data.</text>
</comment>
<feature type="domain" description="Phytase-like" evidence="3">
    <location>
        <begin position="64"/>
        <end position="379"/>
    </location>
</feature>
<feature type="region of interest" description="Disordered" evidence="1">
    <location>
        <begin position="189"/>
        <end position="216"/>
    </location>
</feature>
<evidence type="ECO:0000256" key="2">
    <source>
        <dbReference type="SAM" id="SignalP"/>
    </source>
</evidence>
<dbReference type="InterPro" id="IPR027372">
    <property type="entry name" value="Phytase-like_dom"/>
</dbReference>
<gene>
    <name evidence="4" type="ORF">B0180_06050</name>
</gene>
<protein>
    <submittedName>
        <fullName evidence="4">Phytase esterase</fullName>
    </submittedName>
</protein>
<evidence type="ECO:0000259" key="3">
    <source>
        <dbReference type="Pfam" id="PF13449"/>
    </source>
</evidence>
<sequence length="405" mass="44810">MKLYIAKTHIFLALMAGLSSMAWANPAATLTGFAKLDVETYATGPISGRAAKTANGIVAPFKAQPVQGFSGALKNHDGSYTVLADNGYGAKDNSADFLLRIYHLDVDFRSKEGGSGEVKVLDFIQLRDPNKLIPFEIVNESSADRLLTGADFDPESIQRTSDGSYWIGEEFGPFLLHFDKQGVLIDPPIALPHPNQKNQQLRSPQNPLDTKYSSPATVQRSGGFEGMALSADGKFLYPTLEKPLTDASTKQLLISEFDVQKKAYTGNHYWFVLDERATAIGDFQMIDNRSGIVIERDDTENDWNGYKKLIRITLGQSGQAVDRTDLVDLMNIDNPDHLYGPVRAGDMGVGQRFTFPFFTIEDIIIEDDRTITVLNDNNFPSSSGRNANLADDNEIIRLNLHQPLR</sequence>
<feature type="signal peptide" evidence="2">
    <location>
        <begin position="1"/>
        <end position="24"/>
    </location>
</feature>
<dbReference type="Proteomes" id="UP000190322">
    <property type="component" value="Unassembled WGS sequence"/>
</dbReference>
<dbReference type="PANTHER" id="PTHR37957:SF1">
    <property type="entry name" value="PHYTASE-LIKE DOMAIN-CONTAINING PROTEIN"/>
    <property type="match status" value="1"/>
</dbReference>
<dbReference type="Pfam" id="PF13449">
    <property type="entry name" value="Phytase-like"/>
    <property type="match status" value="1"/>
</dbReference>
<evidence type="ECO:0000313" key="5">
    <source>
        <dbReference type="Proteomes" id="UP000190322"/>
    </source>
</evidence>
<keyword evidence="2" id="KW-0732">Signal</keyword>
<evidence type="ECO:0000256" key="1">
    <source>
        <dbReference type="SAM" id="MobiDB-lite"/>
    </source>
</evidence>
<reference evidence="4 5" key="1">
    <citation type="submission" date="2017-02" db="EMBL/GenBank/DDBJ databases">
        <title>Draft genome sequence of Moraxella canis CCUG 8415A type strain.</title>
        <authorList>
            <person name="Engstrom-Jakobsson H."/>
            <person name="Salva-Serra F."/>
            <person name="Thorell K."/>
            <person name="Gonzales-Siles L."/>
            <person name="Karlsson R."/>
            <person name="Boulund F."/>
            <person name="Engstrand L."/>
            <person name="Moore E."/>
        </authorList>
    </citation>
    <scope>NUCLEOTIDE SEQUENCE [LARGE SCALE GENOMIC DNA]</scope>
    <source>
        <strain evidence="4 5">CCUG 8415A</strain>
    </source>
</reference>
<evidence type="ECO:0000313" key="4">
    <source>
        <dbReference type="EMBL" id="OOR83664.1"/>
    </source>
</evidence>
<organism evidence="4 5">
    <name type="scientific">Moraxella canis</name>
    <dbReference type="NCBI Taxonomy" id="90239"/>
    <lineage>
        <taxon>Bacteria</taxon>
        <taxon>Pseudomonadati</taxon>
        <taxon>Pseudomonadota</taxon>
        <taxon>Gammaproteobacteria</taxon>
        <taxon>Moraxellales</taxon>
        <taxon>Moraxellaceae</taxon>
        <taxon>Moraxella</taxon>
    </lineage>
</organism>
<dbReference type="AlphaFoldDB" id="A0A1S9ZJM9"/>
<proteinExistence type="predicted"/>
<feature type="chain" id="PRO_5012933311" evidence="2">
    <location>
        <begin position="25"/>
        <end position="405"/>
    </location>
</feature>